<keyword evidence="5" id="KW-1185">Reference proteome</keyword>
<gene>
    <name evidence="4" type="ORF">IZT61_08295</name>
</gene>
<organism evidence="4 5">
    <name type="scientific">Pedobacter endophyticus</name>
    <dbReference type="NCBI Taxonomy" id="2789740"/>
    <lineage>
        <taxon>Bacteria</taxon>
        <taxon>Pseudomonadati</taxon>
        <taxon>Bacteroidota</taxon>
        <taxon>Sphingobacteriia</taxon>
        <taxon>Sphingobacteriales</taxon>
        <taxon>Sphingobacteriaceae</taxon>
        <taxon>Pedobacter</taxon>
    </lineage>
</organism>
<dbReference type="RefSeq" id="WP_196100692.1">
    <property type="nucleotide sequence ID" value="NZ_CP064939.1"/>
</dbReference>
<evidence type="ECO:0000313" key="5">
    <source>
        <dbReference type="Proteomes" id="UP000594759"/>
    </source>
</evidence>
<dbReference type="Pfam" id="PF00072">
    <property type="entry name" value="Response_reg"/>
    <property type="match status" value="1"/>
</dbReference>
<dbReference type="PROSITE" id="PS50110">
    <property type="entry name" value="RESPONSE_REGULATORY"/>
    <property type="match status" value="1"/>
</dbReference>
<dbReference type="InterPro" id="IPR001789">
    <property type="entry name" value="Sig_transdc_resp-reg_receiver"/>
</dbReference>
<keyword evidence="1" id="KW-0597">Phosphoprotein</keyword>
<dbReference type="Gene3D" id="2.40.50.1020">
    <property type="entry name" value="LytTr DNA-binding domain"/>
    <property type="match status" value="1"/>
</dbReference>
<feature type="domain" description="Response regulatory" evidence="2">
    <location>
        <begin position="4"/>
        <end position="118"/>
    </location>
</feature>
<reference evidence="4 5" key="1">
    <citation type="submission" date="2020-11" db="EMBL/GenBank/DDBJ databases">
        <title>Pedobacter endophytica, an endophytic bacteria isolated form Carex pumila.</title>
        <authorList>
            <person name="Peng Y."/>
            <person name="Jiang L."/>
            <person name="Lee J."/>
        </authorList>
    </citation>
    <scope>NUCLEOTIDE SEQUENCE [LARGE SCALE GENOMIC DNA]</scope>
    <source>
        <strain evidence="4 5">JBR3-12</strain>
    </source>
</reference>
<dbReference type="PANTHER" id="PTHR37299:SF1">
    <property type="entry name" value="STAGE 0 SPORULATION PROTEIN A HOMOLOG"/>
    <property type="match status" value="1"/>
</dbReference>
<dbReference type="GO" id="GO:0003677">
    <property type="term" value="F:DNA binding"/>
    <property type="evidence" value="ECO:0007669"/>
    <property type="project" value="InterPro"/>
</dbReference>
<protein>
    <submittedName>
        <fullName evidence="4">Response regulator transcription factor</fullName>
    </submittedName>
</protein>
<accession>A0A7S9Q0X7</accession>
<dbReference type="SUPFAM" id="SSF52172">
    <property type="entry name" value="CheY-like"/>
    <property type="match status" value="1"/>
</dbReference>
<dbReference type="EMBL" id="CP064939">
    <property type="protein sequence ID" value="QPH41241.1"/>
    <property type="molecule type" value="Genomic_DNA"/>
</dbReference>
<proteinExistence type="predicted"/>
<evidence type="ECO:0000313" key="4">
    <source>
        <dbReference type="EMBL" id="QPH41241.1"/>
    </source>
</evidence>
<dbReference type="AlphaFoldDB" id="A0A7S9Q0X7"/>
<dbReference type="Proteomes" id="UP000594759">
    <property type="component" value="Chromosome"/>
</dbReference>
<sequence>MTFSCIVVDDDLFAVEQLEEYIFKLPGLNLDHSYTNPLMALKEIEALEEPIDFLFCDIQMPNLSGLELAKLVHNKVKNLILVSAYPEYAVDGYGVDAKDFLSKPFDFPQFEHLVARVNKRIKDENPFIVVKLSKNSFVNVNVNEIVAIEGNGNYINIHTINDFIVPYYKLSAIENDLKHDTRFKRASKSFIVSTDHIKRRSGNLLTLKKGIIVNISIPFRKDFEMHH</sequence>
<dbReference type="SMART" id="SM00850">
    <property type="entry name" value="LytTR"/>
    <property type="match status" value="1"/>
</dbReference>
<name>A0A7S9Q0X7_9SPHI</name>
<dbReference type="Gene3D" id="3.40.50.2300">
    <property type="match status" value="1"/>
</dbReference>
<dbReference type="InterPro" id="IPR007492">
    <property type="entry name" value="LytTR_DNA-bd_dom"/>
</dbReference>
<evidence type="ECO:0000259" key="3">
    <source>
        <dbReference type="PROSITE" id="PS50930"/>
    </source>
</evidence>
<dbReference type="PROSITE" id="PS50930">
    <property type="entry name" value="HTH_LYTTR"/>
    <property type="match status" value="1"/>
</dbReference>
<feature type="modified residue" description="4-aspartylphosphate" evidence="1">
    <location>
        <position position="57"/>
    </location>
</feature>
<dbReference type="KEGG" id="pex:IZT61_08295"/>
<dbReference type="InterPro" id="IPR046947">
    <property type="entry name" value="LytR-like"/>
</dbReference>
<dbReference type="GO" id="GO:0000156">
    <property type="term" value="F:phosphorelay response regulator activity"/>
    <property type="evidence" value="ECO:0007669"/>
    <property type="project" value="InterPro"/>
</dbReference>
<evidence type="ECO:0000259" key="2">
    <source>
        <dbReference type="PROSITE" id="PS50110"/>
    </source>
</evidence>
<dbReference type="SMART" id="SM00448">
    <property type="entry name" value="REC"/>
    <property type="match status" value="1"/>
</dbReference>
<feature type="domain" description="HTH LytTR-type" evidence="3">
    <location>
        <begin position="128"/>
        <end position="199"/>
    </location>
</feature>
<evidence type="ECO:0000256" key="1">
    <source>
        <dbReference type="PROSITE-ProRule" id="PRU00169"/>
    </source>
</evidence>
<dbReference type="InterPro" id="IPR011006">
    <property type="entry name" value="CheY-like_superfamily"/>
</dbReference>
<dbReference type="PANTHER" id="PTHR37299">
    <property type="entry name" value="TRANSCRIPTIONAL REGULATOR-RELATED"/>
    <property type="match status" value="1"/>
</dbReference>
<dbReference type="Pfam" id="PF04397">
    <property type="entry name" value="LytTR"/>
    <property type="match status" value="1"/>
</dbReference>